<feature type="signal peptide" evidence="2">
    <location>
        <begin position="1"/>
        <end position="23"/>
    </location>
</feature>
<dbReference type="Proteomes" id="UP001602119">
    <property type="component" value="Unassembled WGS sequence"/>
</dbReference>
<feature type="transmembrane region" description="Helical" evidence="1">
    <location>
        <begin position="181"/>
        <end position="202"/>
    </location>
</feature>
<feature type="transmembrane region" description="Helical" evidence="1">
    <location>
        <begin position="241"/>
        <end position="267"/>
    </location>
</feature>
<dbReference type="PANTHER" id="PTHR42208">
    <property type="entry name" value="HEAVY METAL TRANSPORTER-RELATED"/>
    <property type="match status" value="1"/>
</dbReference>
<evidence type="ECO:0000256" key="1">
    <source>
        <dbReference type="SAM" id="Phobius"/>
    </source>
</evidence>
<keyword evidence="1" id="KW-1133">Transmembrane helix</keyword>
<dbReference type="InterPro" id="IPR039447">
    <property type="entry name" value="UreH-like_TM_dom"/>
</dbReference>
<comment type="caution">
    <text evidence="4">The sequence shown here is derived from an EMBL/GenBank/DDBJ whole genome shotgun (WGS) entry which is preliminary data.</text>
</comment>
<keyword evidence="5" id="KW-1185">Reference proteome</keyword>
<protein>
    <submittedName>
        <fullName evidence="4">Sulfite exporter TauE/SafE family protein</fullName>
    </submittedName>
</protein>
<accession>A0ABW6V8A5</accession>
<proteinExistence type="predicted"/>
<keyword evidence="1" id="KW-0472">Membrane</keyword>
<keyword evidence="1" id="KW-0812">Transmembrane</keyword>
<feature type="domain" description="Urease accessory protein UreH-like transmembrane" evidence="3">
    <location>
        <begin position="178"/>
        <end position="254"/>
    </location>
</feature>
<dbReference type="Pfam" id="PF13386">
    <property type="entry name" value="DsbD_2"/>
    <property type="match status" value="1"/>
</dbReference>
<feature type="transmembrane region" description="Helical" evidence="1">
    <location>
        <begin position="97"/>
        <end position="116"/>
    </location>
</feature>
<evidence type="ECO:0000313" key="5">
    <source>
        <dbReference type="Proteomes" id="UP001602119"/>
    </source>
</evidence>
<evidence type="ECO:0000256" key="2">
    <source>
        <dbReference type="SAM" id="SignalP"/>
    </source>
</evidence>
<reference evidence="4 5" key="1">
    <citation type="submission" date="2024-10" db="EMBL/GenBank/DDBJ databases">
        <title>The Natural Products Discovery Center: Release of the First 8490 Sequenced Strains for Exploring Actinobacteria Biosynthetic Diversity.</title>
        <authorList>
            <person name="Kalkreuter E."/>
            <person name="Kautsar S.A."/>
            <person name="Yang D."/>
            <person name="Bader C.D."/>
            <person name="Teijaro C.N."/>
            <person name="Fluegel L."/>
            <person name="Davis C.M."/>
            <person name="Simpson J.R."/>
            <person name="Lauterbach L."/>
            <person name="Steele A.D."/>
            <person name="Gui C."/>
            <person name="Meng S."/>
            <person name="Li G."/>
            <person name="Viehrig K."/>
            <person name="Ye F."/>
            <person name="Su P."/>
            <person name="Kiefer A.F."/>
            <person name="Nichols A."/>
            <person name="Cepeda A.J."/>
            <person name="Yan W."/>
            <person name="Fan B."/>
            <person name="Jiang Y."/>
            <person name="Adhikari A."/>
            <person name="Zheng C.-J."/>
            <person name="Schuster L."/>
            <person name="Cowan T.M."/>
            <person name="Smanski M.J."/>
            <person name="Chevrette M.G."/>
            <person name="De Carvalho L.P.S."/>
            <person name="Shen B."/>
        </authorList>
    </citation>
    <scope>NUCLEOTIDE SEQUENCE [LARGE SCALE GENOMIC DNA]</scope>
    <source>
        <strain evidence="4 5">NPDC001281</strain>
    </source>
</reference>
<evidence type="ECO:0000313" key="4">
    <source>
        <dbReference type="EMBL" id="MFF4775557.1"/>
    </source>
</evidence>
<keyword evidence="2" id="KW-0732">Signal</keyword>
<dbReference type="InterPro" id="IPR008972">
    <property type="entry name" value="Cupredoxin"/>
</dbReference>
<dbReference type="Gene3D" id="2.60.40.420">
    <property type="entry name" value="Cupredoxins - blue copper proteins"/>
    <property type="match status" value="1"/>
</dbReference>
<gene>
    <name evidence="4" type="ORF">ACFY05_22140</name>
</gene>
<feature type="transmembrane region" description="Helical" evidence="1">
    <location>
        <begin position="208"/>
        <end position="229"/>
    </location>
</feature>
<name>A0ABW6V8A5_MICFU</name>
<dbReference type="EMBL" id="JBIAXI010000013">
    <property type="protein sequence ID" value="MFF4775557.1"/>
    <property type="molecule type" value="Genomic_DNA"/>
</dbReference>
<evidence type="ECO:0000259" key="3">
    <source>
        <dbReference type="Pfam" id="PF13386"/>
    </source>
</evidence>
<dbReference type="PANTHER" id="PTHR42208:SF1">
    <property type="entry name" value="HEAVY METAL TRANSPORTER"/>
    <property type="match status" value="1"/>
</dbReference>
<dbReference type="RefSeq" id="WP_387343779.1">
    <property type="nucleotide sequence ID" value="NZ_JBIAXI010000013.1"/>
</dbReference>
<feature type="chain" id="PRO_5047463624" evidence="2">
    <location>
        <begin position="24"/>
        <end position="373"/>
    </location>
</feature>
<sequence length="373" mass="36658">MGPAALFASGLAAGLAAGTASCAAVQGGLLVGLVRPAGGLSGPSARTEASSGTAAGAGARTGADAAAVGAFLAGRLVSHTLLGGLLGLAGSAVRLGASVRAVLLVGAGLMVAVHAVRLLRRRGGAACVGDPRERSKSPERAGCPECTTCGDPTGCSECSRDHDIPAAAPVRATRSPVRRGLALGTATLLVPCGVTISMEVAAVSSGSALAGAAALAGFTLGTAPALAALGLLLRRLASSRLAVLGAVAALAAGLFTVASGLSLGGWLPGAGPAARAESVPAASAGPDGVQRITIWATERGFRPGIVTARADLPLEIVFRTRDNYGCTRTVTVDGRDVVLPVTGQDAVRLPPRGPGDLRYACGMGMYAGFIRFT</sequence>
<organism evidence="4 5">
    <name type="scientific">Microtetraspora fusca</name>
    <dbReference type="NCBI Taxonomy" id="1997"/>
    <lineage>
        <taxon>Bacteria</taxon>
        <taxon>Bacillati</taxon>
        <taxon>Actinomycetota</taxon>
        <taxon>Actinomycetes</taxon>
        <taxon>Streptosporangiales</taxon>
        <taxon>Streptosporangiaceae</taxon>
        <taxon>Microtetraspora</taxon>
    </lineage>
</organism>